<dbReference type="OrthoDB" id="9800507at2"/>
<protein>
    <recommendedName>
        <fullName evidence="6 7">Peptidyl-tRNA hydrolase</fullName>
        <shortName evidence="7">Pth</shortName>
        <ecNumber evidence="1 7">3.1.1.29</ecNumber>
    </recommendedName>
</protein>
<dbReference type="PANTHER" id="PTHR17224:SF1">
    <property type="entry name" value="PEPTIDYL-TRNA HYDROLASE"/>
    <property type="match status" value="1"/>
</dbReference>
<feature type="active site" description="Proton acceptor" evidence="7">
    <location>
        <position position="19"/>
    </location>
</feature>
<dbReference type="GO" id="GO:0006515">
    <property type="term" value="P:protein quality control for misfolded or incompletely synthesized proteins"/>
    <property type="evidence" value="ECO:0007669"/>
    <property type="project" value="UniProtKB-UniRule"/>
</dbReference>
<dbReference type="STRING" id="588932.DA69_07145"/>
<dbReference type="Pfam" id="PF01195">
    <property type="entry name" value="Pept_tRNA_hydro"/>
    <property type="match status" value="1"/>
</dbReference>
<name>A0A172Y5N4_9CAUL</name>
<comment type="catalytic activity">
    <reaction evidence="7 8">
        <text>an N-acyl-L-alpha-aminoacyl-tRNA + H2O = an N-acyl-L-amino acid + a tRNA + H(+)</text>
        <dbReference type="Rhea" id="RHEA:54448"/>
        <dbReference type="Rhea" id="RHEA-COMP:10123"/>
        <dbReference type="Rhea" id="RHEA-COMP:13883"/>
        <dbReference type="ChEBI" id="CHEBI:15377"/>
        <dbReference type="ChEBI" id="CHEBI:15378"/>
        <dbReference type="ChEBI" id="CHEBI:59874"/>
        <dbReference type="ChEBI" id="CHEBI:78442"/>
        <dbReference type="ChEBI" id="CHEBI:138191"/>
        <dbReference type="EC" id="3.1.1.29"/>
    </reaction>
</comment>
<dbReference type="GO" id="GO:0072344">
    <property type="term" value="P:rescue of stalled ribosome"/>
    <property type="evidence" value="ECO:0007669"/>
    <property type="project" value="UniProtKB-UniRule"/>
</dbReference>
<dbReference type="InterPro" id="IPR018171">
    <property type="entry name" value="Pept_tRNA_hydro_CS"/>
</dbReference>
<dbReference type="HAMAP" id="MF_00083">
    <property type="entry name" value="Pept_tRNA_hydro_bact"/>
    <property type="match status" value="1"/>
</dbReference>
<evidence type="ECO:0000256" key="7">
    <source>
        <dbReference type="HAMAP-Rule" id="MF_00083"/>
    </source>
</evidence>
<dbReference type="eggNOG" id="COG0193">
    <property type="taxonomic scope" value="Bacteria"/>
</dbReference>
<evidence type="ECO:0000256" key="5">
    <source>
        <dbReference type="ARBA" id="ARBA00038063"/>
    </source>
</evidence>
<evidence type="ECO:0000256" key="8">
    <source>
        <dbReference type="RuleBase" id="RU000673"/>
    </source>
</evidence>
<dbReference type="EMBL" id="CP015614">
    <property type="protein sequence ID" value="ANF54534.1"/>
    <property type="molecule type" value="Genomic_DNA"/>
</dbReference>
<feature type="binding site" evidence="7">
    <location>
        <position position="14"/>
    </location>
    <ligand>
        <name>tRNA</name>
        <dbReference type="ChEBI" id="CHEBI:17843"/>
    </ligand>
</feature>
<dbReference type="CDD" id="cd00462">
    <property type="entry name" value="PTH"/>
    <property type="match status" value="1"/>
</dbReference>
<dbReference type="GO" id="GO:0005737">
    <property type="term" value="C:cytoplasm"/>
    <property type="evidence" value="ECO:0007669"/>
    <property type="project" value="UniProtKB-SubCell"/>
</dbReference>
<reference evidence="10 11" key="1">
    <citation type="journal article" date="2014" name="Genome Announc.">
        <title>Genome Sequence of a Promising Hydrogen-Producing Facultative Anaerobic Bacterium, Brevundimonas naejangsanensis Strain B1.</title>
        <authorList>
            <person name="Su H."/>
            <person name="Zhang T."/>
            <person name="Bao M."/>
            <person name="Jiang Y."/>
            <person name="Wang Y."/>
            <person name="Tan T."/>
        </authorList>
    </citation>
    <scope>NUCLEOTIDE SEQUENCE [LARGE SCALE GENOMIC DNA]</scope>
    <source>
        <strain evidence="10 11">B1</strain>
    </source>
</reference>
<comment type="similarity">
    <text evidence="5 7 9">Belongs to the PTH family.</text>
</comment>
<evidence type="ECO:0000256" key="3">
    <source>
        <dbReference type="ARBA" id="ARBA00022801"/>
    </source>
</evidence>
<keyword evidence="4 7" id="KW-0694">RNA-binding</keyword>
<dbReference type="Proteomes" id="UP000077603">
    <property type="component" value="Chromosome"/>
</dbReference>
<comment type="function">
    <text evidence="7">Catalyzes the release of premature peptidyl moieties from peptidyl-tRNA molecules trapped in stalled 50S ribosomal subunits, and thus maintains levels of free tRNAs and 50S ribosomes.</text>
</comment>
<feature type="binding site" evidence="7">
    <location>
        <position position="112"/>
    </location>
    <ligand>
        <name>tRNA</name>
        <dbReference type="ChEBI" id="CHEBI:17843"/>
    </ligand>
</feature>
<evidence type="ECO:0000256" key="2">
    <source>
        <dbReference type="ARBA" id="ARBA00022555"/>
    </source>
</evidence>
<accession>A0A172Y5N4</accession>
<evidence type="ECO:0000313" key="10">
    <source>
        <dbReference type="EMBL" id="ANF54534.1"/>
    </source>
</evidence>
<dbReference type="InterPro" id="IPR036416">
    <property type="entry name" value="Pept_tRNA_hydro_sf"/>
</dbReference>
<gene>
    <name evidence="7" type="primary">pth</name>
    <name evidence="10" type="ORF">DA69_07145</name>
</gene>
<proteinExistence type="inferred from homology"/>
<dbReference type="PROSITE" id="PS01195">
    <property type="entry name" value="PEPT_TRNA_HYDROL_1"/>
    <property type="match status" value="1"/>
</dbReference>
<evidence type="ECO:0000313" key="11">
    <source>
        <dbReference type="Proteomes" id="UP000077603"/>
    </source>
</evidence>
<organism evidence="10 11">
    <name type="scientific">Brevundimonas naejangsanensis</name>
    <dbReference type="NCBI Taxonomy" id="588932"/>
    <lineage>
        <taxon>Bacteria</taxon>
        <taxon>Pseudomonadati</taxon>
        <taxon>Pseudomonadota</taxon>
        <taxon>Alphaproteobacteria</taxon>
        <taxon>Caulobacterales</taxon>
        <taxon>Caulobacteraceae</taxon>
        <taxon>Brevundimonas</taxon>
    </lineage>
</organism>
<feature type="binding site" evidence="7">
    <location>
        <position position="64"/>
    </location>
    <ligand>
        <name>tRNA</name>
        <dbReference type="ChEBI" id="CHEBI:17843"/>
    </ligand>
</feature>
<dbReference type="EC" id="3.1.1.29" evidence="1 7"/>
<feature type="binding site" evidence="7">
    <location>
        <position position="66"/>
    </location>
    <ligand>
        <name>tRNA</name>
        <dbReference type="ChEBI" id="CHEBI:17843"/>
    </ligand>
</feature>
<dbReference type="SUPFAM" id="SSF53178">
    <property type="entry name" value="Peptidyl-tRNA hydrolase-like"/>
    <property type="match status" value="1"/>
</dbReference>
<keyword evidence="7" id="KW-0963">Cytoplasm</keyword>
<dbReference type="AlphaFoldDB" id="A0A172Y5N4"/>
<dbReference type="KEGG" id="bne:DA69_07145"/>
<keyword evidence="2 7" id="KW-0820">tRNA-binding</keyword>
<dbReference type="PANTHER" id="PTHR17224">
    <property type="entry name" value="PEPTIDYL-TRNA HYDROLASE"/>
    <property type="match status" value="1"/>
</dbReference>
<evidence type="ECO:0000256" key="9">
    <source>
        <dbReference type="RuleBase" id="RU004320"/>
    </source>
</evidence>
<dbReference type="NCBIfam" id="TIGR00447">
    <property type="entry name" value="pth"/>
    <property type="match status" value="1"/>
</dbReference>
<feature type="site" description="Stabilizes the basic form of H active site to accept a proton" evidence="7">
    <location>
        <position position="91"/>
    </location>
</feature>
<feature type="site" description="Discriminates between blocked and unblocked aminoacyl-tRNA" evidence="7">
    <location>
        <position position="9"/>
    </location>
</feature>
<dbReference type="RefSeq" id="WP_025978089.1">
    <property type="nucleotide sequence ID" value="NZ_CP015614.1"/>
</dbReference>
<dbReference type="GO" id="GO:0000049">
    <property type="term" value="F:tRNA binding"/>
    <property type="evidence" value="ECO:0007669"/>
    <property type="project" value="UniProtKB-UniRule"/>
</dbReference>
<sequence length="201" mass="22083">MIIIAGLGNPGAKYEKNRHNIGFMAVDEIASRWRFGPARAKFQSIVADGEVEGTKVLLMKPQTYMNESGRAVGEAARFYKVKPEHVIVFHDEIDLAPGRFRMKKGGGAAGQNGVRSLISHLGADFRRARMGIGHPGEPQLVMHHVLGDFHKADKPWLDALLQACADALPFAVKGDDERYQGEVMRLAPAPKFSPRQAARGE</sequence>
<dbReference type="GO" id="GO:0004045">
    <property type="term" value="F:peptidyl-tRNA hydrolase activity"/>
    <property type="evidence" value="ECO:0007669"/>
    <property type="project" value="UniProtKB-UniRule"/>
</dbReference>
<comment type="function">
    <text evidence="7">Hydrolyzes ribosome-free peptidyl-tRNAs (with 1 or more amino acids incorporated), which drop off the ribosome during protein synthesis, or as a result of ribosome stalling.</text>
</comment>
<keyword evidence="11" id="KW-1185">Reference proteome</keyword>
<comment type="subunit">
    <text evidence="7">Monomer.</text>
</comment>
<evidence type="ECO:0000256" key="6">
    <source>
        <dbReference type="ARBA" id="ARBA00050038"/>
    </source>
</evidence>
<dbReference type="FunFam" id="3.40.50.1470:FF:000001">
    <property type="entry name" value="Peptidyl-tRNA hydrolase"/>
    <property type="match status" value="1"/>
</dbReference>
<comment type="subcellular location">
    <subcellularLocation>
        <location evidence="7">Cytoplasm</location>
    </subcellularLocation>
</comment>
<dbReference type="InterPro" id="IPR001328">
    <property type="entry name" value="Pept_tRNA_hydro"/>
</dbReference>
<keyword evidence="3 7" id="KW-0378">Hydrolase</keyword>
<dbReference type="Gene3D" id="3.40.50.1470">
    <property type="entry name" value="Peptidyl-tRNA hydrolase"/>
    <property type="match status" value="1"/>
</dbReference>
<evidence type="ECO:0000256" key="4">
    <source>
        <dbReference type="ARBA" id="ARBA00022884"/>
    </source>
</evidence>
<evidence type="ECO:0000256" key="1">
    <source>
        <dbReference type="ARBA" id="ARBA00013260"/>
    </source>
</evidence>